<feature type="transmembrane region" description="Helical" evidence="1">
    <location>
        <begin position="64"/>
        <end position="84"/>
    </location>
</feature>
<sequence length="114" mass="13261">MNQKSINIQSNYRCLQRKITSKKKKKKKQKVVIRELLIASEVSFLSPFVIISNTIGDQKRYHSALVYNFMIAAAWLASLAREWLANHPRNYLFYGPTGHHLSQLNHSRFVTIKS</sequence>
<protein>
    <submittedName>
        <fullName evidence="2">Uncharacterized protein</fullName>
    </submittedName>
</protein>
<reference evidence="2 3" key="1">
    <citation type="journal article" date="2013" name="Genome Biol.">
        <title>The genome sequence of the most widely cultivated cacao type and its use to identify candidate genes regulating pod color.</title>
        <authorList>
            <person name="Motamayor J.C."/>
            <person name="Mockaitis K."/>
            <person name="Schmutz J."/>
            <person name="Haiminen N."/>
            <person name="Iii D.L."/>
            <person name="Cornejo O."/>
            <person name="Findley S.D."/>
            <person name="Zheng P."/>
            <person name="Utro F."/>
            <person name="Royaert S."/>
            <person name="Saski C."/>
            <person name="Jenkins J."/>
            <person name="Podicheti R."/>
            <person name="Zhao M."/>
            <person name="Scheffler B.E."/>
            <person name="Stack J.C."/>
            <person name="Feltus F.A."/>
            <person name="Mustiga G.M."/>
            <person name="Amores F."/>
            <person name="Phillips W."/>
            <person name="Marelli J.P."/>
            <person name="May G.D."/>
            <person name="Shapiro H."/>
            <person name="Ma J."/>
            <person name="Bustamante C.D."/>
            <person name="Schnell R.J."/>
            <person name="Main D."/>
            <person name="Gilbert D."/>
            <person name="Parida L."/>
            <person name="Kuhn D.N."/>
        </authorList>
    </citation>
    <scope>NUCLEOTIDE SEQUENCE [LARGE SCALE GENOMIC DNA]</scope>
    <source>
        <strain evidence="3">cv. Matina 1-6</strain>
    </source>
</reference>
<evidence type="ECO:0000313" key="3">
    <source>
        <dbReference type="Proteomes" id="UP000026915"/>
    </source>
</evidence>
<keyword evidence="1" id="KW-0812">Transmembrane</keyword>
<dbReference type="InParanoid" id="A0A061GHX1"/>
<dbReference type="EMBL" id="CM001887">
    <property type="protein sequence ID" value="EOY29146.1"/>
    <property type="molecule type" value="Genomic_DNA"/>
</dbReference>
<dbReference type="HOGENOM" id="CLU_2125590_0_0_1"/>
<dbReference type="Gramene" id="EOY29146">
    <property type="protein sequence ID" value="EOY29146"/>
    <property type="gene ID" value="TCM_036781"/>
</dbReference>
<organism evidence="2 3">
    <name type="scientific">Theobroma cacao</name>
    <name type="common">Cacao</name>
    <name type="synonym">Cocoa</name>
    <dbReference type="NCBI Taxonomy" id="3641"/>
    <lineage>
        <taxon>Eukaryota</taxon>
        <taxon>Viridiplantae</taxon>
        <taxon>Streptophyta</taxon>
        <taxon>Embryophyta</taxon>
        <taxon>Tracheophyta</taxon>
        <taxon>Spermatophyta</taxon>
        <taxon>Magnoliopsida</taxon>
        <taxon>eudicotyledons</taxon>
        <taxon>Gunneridae</taxon>
        <taxon>Pentapetalae</taxon>
        <taxon>rosids</taxon>
        <taxon>malvids</taxon>
        <taxon>Malvales</taxon>
        <taxon>Malvaceae</taxon>
        <taxon>Byttnerioideae</taxon>
        <taxon>Theobroma</taxon>
    </lineage>
</organism>
<accession>A0A061GHX1</accession>
<evidence type="ECO:0000313" key="2">
    <source>
        <dbReference type="EMBL" id="EOY29146.1"/>
    </source>
</evidence>
<dbReference type="Proteomes" id="UP000026915">
    <property type="component" value="Chromosome 9"/>
</dbReference>
<name>A0A061GHX1_THECC</name>
<feature type="transmembrane region" description="Helical" evidence="1">
    <location>
        <begin position="31"/>
        <end position="52"/>
    </location>
</feature>
<evidence type="ECO:0000256" key="1">
    <source>
        <dbReference type="SAM" id="Phobius"/>
    </source>
</evidence>
<dbReference type="AlphaFoldDB" id="A0A061GHX1"/>
<keyword evidence="1" id="KW-1133">Transmembrane helix</keyword>
<proteinExistence type="predicted"/>
<keyword evidence="3" id="KW-1185">Reference proteome</keyword>
<gene>
    <name evidence="2" type="ORF">TCM_036781</name>
</gene>
<keyword evidence="1" id="KW-0472">Membrane</keyword>